<protein>
    <recommendedName>
        <fullName evidence="4">Tubby-like protein</fullName>
    </recommendedName>
</protein>
<sequence>KSQSNRSLSIDSILSICFESRSGLVYRPRSNDLNDKTSIKLSNIDDLRKNPDEKSNALNETKSAVLMNRARTSIPSSRTISSLTESPKSKISDRNSSNNSFSNQNDCNQSNRSSTPSKSNPIKQIKDQNRSFSRSEANLSTFARNETELNKKVNTFSLSTPNPLTTVLSDDELLKFVSQPVSPEITLQCTIIRDKKGLDRSLYPTYYMHLQGNEEQENKNLHNDPISNSDETLQQNGSNRKVFVLSGRRRKKSKTYIIGNNAFDISRDRCMAKLKSNVLGTQFTAIRLLPNGLRHEISSITYETNVLGFKGPRKMTIIIPKPDEKTNSLSNLTLQEEFKRNSRAIMVLKNKVPIWNEETQSYVLNFHGRVTQASVKNFQLIFTSTKQTRSGQLTASSSEDAKQIVDTNELVSLQFGRVSNTHFSCDVSWPLSLLQAFAIALSSFDSKLACE</sequence>
<dbReference type="InterPro" id="IPR018066">
    <property type="entry name" value="Tubby_C_CS"/>
</dbReference>
<dbReference type="EMBL" id="JXLN01018178">
    <property type="protein sequence ID" value="KPM11875.1"/>
    <property type="molecule type" value="Genomic_DNA"/>
</dbReference>
<organism evidence="7 8">
    <name type="scientific">Sarcoptes scabiei</name>
    <name type="common">Itch mite</name>
    <name type="synonym">Acarus scabiei</name>
    <dbReference type="NCBI Taxonomy" id="52283"/>
    <lineage>
        <taxon>Eukaryota</taxon>
        <taxon>Metazoa</taxon>
        <taxon>Ecdysozoa</taxon>
        <taxon>Arthropoda</taxon>
        <taxon>Chelicerata</taxon>
        <taxon>Arachnida</taxon>
        <taxon>Acari</taxon>
        <taxon>Acariformes</taxon>
        <taxon>Sarcoptiformes</taxon>
        <taxon>Astigmata</taxon>
        <taxon>Psoroptidia</taxon>
        <taxon>Sarcoptoidea</taxon>
        <taxon>Sarcoptidae</taxon>
        <taxon>Sarcoptinae</taxon>
        <taxon>Sarcoptes</taxon>
    </lineage>
</organism>
<dbReference type="GO" id="GO:0061512">
    <property type="term" value="P:protein localization to cilium"/>
    <property type="evidence" value="ECO:0007669"/>
    <property type="project" value="TreeGrafter"/>
</dbReference>
<evidence type="ECO:0000256" key="5">
    <source>
        <dbReference type="SAM" id="MobiDB-lite"/>
    </source>
</evidence>
<evidence type="ECO:0000313" key="7">
    <source>
        <dbReference type="EMBL" id="KPM11875.1"/>
    </source>
</evidence>
<dbReference type="Proteomes" id="UP000616769">
    <property type="component" value="Unassembled WGS sequence"/>
</dbReference>
<evidence type="ECO:0000256" key="3">
    <source>
        <dbReference type="ARBA" id="ARBA00022490"/>
    </source>
</evidence>
<evidence type="ECO:0000256" key="4">
    <source>
        <dbReference type="RuleBase" id="RU361125"/>
    </source>
</evidence>
<feature type="compositionally biased region" description="Low complexity" evidence="5">
    <location>
        <begin position="94"/>
        <end position="111"/>
    </location>
</feature>
<dbReference type="VEuPathDB" id="VectorBase:SSCA006017"/>
<feature type="non-terminal residue" evidence="7">
    <location>
        <position position="451"/>
    </location>
</feature>
<feature type="compositionally biased region" description="Basic and acidic residues" evidence="5">
    <location>
        <begin position="46"/>
        <end position="55"/>
    </location>
</feature>
<accession>A0A132AMJ4</accession>
<evidence type="ECO:0000313" key="8">
    <source>
        <dbReference type="Proteomes" id="UP000616769"/>
    </source>
</evidence>
<dbReference type="InterPro" id="IPR025659">
    <property type="entry name" value="Tubby-like_C"/>
</dbReference>
<comment type="subcellular location">
    <subcellularLocation>
        <location evidence="1">Cytoplasm</location>
    </subcellularLocation>
</comment>
<evidence type="ECO:0000259" key="6">
    <source>
        <dbReference type="Pfam" id="PF01167"/>
    </source>
</evidence>
<feature type="compositionally biased region" description="Polar residues" evidence="5">
    <location>
        <begin position="112"/>
        <end position="122"/>
    </location>
</feature>
<dbReference type="AlphaFoldDB" id="A0A132AMJ4"/>
<dbReference type="GO" id="GO:0005737">
    <property type="term" value="C:cytoplasm"/>
    <property type="evidence" value="ECO:0007669"/>
    <property type="project" value="UniProtKB-SubCell"/>
</dbReference>
<dbReference type="OrthoDB" id="8775810at2759"/>
<feature type="domain" description="Tubby C-terminal" evidence="6">
    <location>
        <begin position="178"/>
        <end position="446"/>
    </location>
</feature>
<evidence type="ECO:0000256" key="2">
    <source>
        <dbReference type="ARBA" id="ARBA00007129"/>
    </source>
</evidence>
<dbReference type="PRINTS" id="PR01573">
    <property type="entry name" value="SUPERTUBBY"/>
</dbReference>
<dbReference type="PROSITE" id="PS01200">
    <property type="entry name" value="TUB_1"/>
    <property type="match status" value="1"/>
</dbReference>
<dbReference type="PANTHER" id="PTHR16517:SF7">
    <property type="entry name" value="PROTEIN KING TUBBY"/>
    <property type="match status" value="1"/>
</dbReference>
<reference evidence="7 8" key="1">
    <citation type="journal article" date="2015" name="Parasit. Vectors">
        <title>Draft genome of the scabies mite.</title>
        <authorList>
            <person name="Rider S.D.Jr."/>
            <person name="Morgan M.S."/>
            <person name="Arlian L.G."/>
        </authorList>
    </citation>
    <scope>NUCLEOTIDE SEQUENCE [LARGE SCALE GENOMIC DNA]</scope>
    <source>
        <strain evidence="7">Arlian Lab</strain>
    </source>
</reference>
<dbReference type="Gene3D" id="3.20.90.10">
    <property type="entry name" value="Tubby Protein, Chain A"/>
    <property type="match status" value="1"/>
</dbReference>
<comment type="similarity">
    <text evidence="2 4">Belongs to the TUB family.</text>
</comment>
<gene>
    <name evidence="7" type="ORF">QR98_0104520</name>
</gene>
<name>A0A132AMJ4_SARSC</name>
<feature type="compositionally biased region" description="Low complexity" evidence="5">
    <location>
        <begin position="71"/>
        <end position="82"/>
    </location>
</feature>
<feature type="region of interest" description="Disordered" evidence="5">
    <location>
        <begin position="46"/>
        <end position="136"/>
    </location>
</feature>
<keyword evidence="3" id="KW-0963">Cytoplasm</keyword>
<dbReference type="Pfam" id="PF01167">
    <property type="entry name" value="Tub"/>
    <property type="match status" value="1"/>
</dbReference>
<dbReference type="GO" id="GO:0005929">
    <property type="term" value="C:cilium"/>
    <property type="evidence" value="ECO:0007669"/>
    <property type="project" value="TreeGrafter"/>
</dbReference>
<evidence type="ECO:0000256" key="1">
    <source>
        <dbReference type="ARBA" id="ARBA00004496"/>
    </source>
</evidence>
<comment type="caution">
    <text evidence="7">The sequence shown here is derived from an EMBL/GenBank/DDBJ whole genome shotgun (WGS) entry which is preliminary data.</text>
</comment>
<dbReference type="PANTHER" id="PTHR16517">
    <property type="entry name" value="TUBBY-RELATED"/>
    <property type="match status" value="1"/>
</dbReference>
<dbReference type="InterPro" id="IPR000007">
    <property type="entry name" value="Tubby_C"/>
</dbReference>
<dbReference type="PROSITE" id="PS01201">
    <property type="entry name" value="TUB_2"/>
    <property type="match status" value="1"/>
</dbReference>
<dbReference type="SUPFAM" id="SSF54518">
    <property type="entry name" value="Tubby C-terminal domain-like"/>
    <property type="match status" value="1"/>
</dbReference>
<proteinExistence type="inferred from homology"/>